<name>A0A7Y0AYV2_9HYPH</name>
<evidence type="ECO:0000259" key="5">
    <source>
        <dbReference type="PROSITE" id="PS50887"/>
    </source>
</evidence>
<evidence type="ECO:0000259" key="3">
    <source>
        <dbReference type="PROSITE" id="PS50112"/>
    </source>
</evidence>
<evidence type="ECO:0000256" key="2">
    <source>
        <dbReference type="ARBA" id="ARBA00034247"/>
    </source>
</evidence>
<dbReference type="InterPro" id="IPR000700">
    <property type="entry name" value="PAS-assoc_C"/>
</dbReference>
<dbReference type="Gene3D" id="3.30.450.20">
    <property type="entry name" value="PAS domain"/>
    <property type="match status" value="1"/>
</dbReference>
<dbReference type="SUPFAM" id="SSF55073">
    <property type="entry name" value="Nucleotide cyclase"/>
    <property type="match status" value="1"/>
</dbReference>
<dbReference type="RefSeq" id="WP_169593832.1">
    <property type="nucleotide sequence ID" value="NZ_JABBGK010000003.1"/>
</dbReference>
<dbReference type="InterPro" id="IPR043128">
    <property type="entry name" value="Rev_trsase/Diguanyl_cyclase"/>
</dbReference>
<keyword evidence="7" id="KW-1185">Reference proteome</keyword>
<dbReference type="InterPro" id="IPR050469">
    <property type="entry name" value="Diguanylate_Cyclase"/>
</dbReference>
<gene>
    <name evidence="6" type="ORF">HHL25_17140</name>
</gene>
<proteinExistence type="predicted"/>
<dbReference type="InterPro" id="IPR035965">
    <property type="entry name" value="PAS-like_dom_sf"/>
</dbReference>
<dbReference type="PANTHER" id="PTHR45138">
    <property type="entry name" value="REGULATORY COMPONENTS OF SENSORY TRANSDUCTION SYSTEM"/>
    <property type="match status" value="1"/>
</dbReference>
<reference evidence="6 7" key="1">
    <citation type="submission" date="2020-04" db="EMBL/GenBank/DDBJ databases">
        <title>Rhizobium sp. S-51 isolated from soil.</title>
        <authorList>
            <person name="Dahal R.H."/>
        </authorList>
    </citation>
    <scope>NUCLEOTIDE SEQUENCE [LARGE SCALE GENOMIC DNA]</scope>
    <source>
        <strain evidence="6 7">S-51</strain>
    </source>
</reference>
<dbReference type="Pfam" id="PF00990">
    <property type="entry name" value="GGDEF"/>
    <property type="match status" value="1"/>
</dbReference>
<protein>
    <recommendedName>
        <fullName evidence="1">diguanylate cyclase</fullName>
        <ecNumber evidence="1">2.7.7.65</ecNumber>
    </recommendedName>
</protein>
<comment type="caution">
    <text evidence="6">The sequence shown here is derived from an EMBL/GenBank/DDBJ whole genome shotgun (WGS) entry which is preliminary data.</text>
</comment>
<accession>A0A7Y0AYV2</accession>
<dbReference type="NCBIfam" id="TIGR00254">
    <property type="entry name" value="GGDEF"/>
    <property type="match status" value="1"/>
</dbReference>
<evidence type="ECO:0000259" key="4">
    <source>
        <dbReference type="PROSITE" id="PS50113"/>
    </source>
</evidence>
<dbReference type="PROSITE" id="PS50112">
    <property type="entry name" value="PAS"/>
    <property type="match status" value="1"/>
</dbReference>
<dbReference type="SUPFAM" id="SSF55785">
    <property type="entry name" value="PYP-like sensor domain (PAS domain)"/>
    <property type="match status" value="1"/>
</dbReference>
<dbReference type="AlphaFoldDB" id="A0A7Y0AYV2"/>
<comment type="catalytic activity">
    <reaction evidence="2">
        <text>2 GTP = 3',3'-c-di-GMP + 2 diphosphate</text>
        <dbReference type="Rhea" id="RHEA:24898"/>
        <dbReference type="ChEBI" id="CHEBI:33019"/>
        <dbReference type="ChEBI" id="CHEBI:37565"/>
        <dbReference type="ChEBI" id="CHEBI:58805"/>
        <dbReference type="EC" id="2.7.7.65"/>
    </reaction>
</comment>
<dbReference type="InterPro" id="IPR029787">
    <property type="entry name" value="Nucleotide_cyclase"/>
</dbReference>
<evidence type="ECO:0000313" key="6">
    <source>
        <dbReference type="EMBL" id="NML75860.1"/>
    </source>
</evidence>
<dbReference type="CDD" id="cd01949">
    <property type="entry name" value="GGDEF"/>
    <property type="match status" value="1"/>
</dbReference>
<dbReference type="EMBL" id="JABBGK010000003">
    <property type="protein sequence ID" value="NML75860.1"/>
    <property type="molecule type" value="Genomic_DNA"/>
</dbReference>
<dbReference type="PROSITE" id="PS50113">
    <property type="entry name" value="PAC"/>
    <property type="match status" value="1"/>
</dbReference>
<dbReference type="SMART" id="SM00267">
    <property type="entry name" value="GGDEF"/>
    <property type="match status" value="1"/>
</dbReference>
<dbReference type="Proteomes" id="UP000541470">
    <property type="component" value="Unassembled WGS sequence"/>
</dbReference>
<dbReference type="NCBIfam" id="TIGR00229">
    <property type="entry name" value="sensory_box"/>
    <property type="match status" value="1"/>
</dbReference>
<feature type="domain" description="PAS" evidence="3">
    <location>
        <begin position="14"/>
        <end position="68"/>
    </location>
</feature>
<dbReference type="Pfam" id="PF00989">
    <property type="entry name" value="PAS"/>
    <property type="match status" value="1"/>
</dbReference>
<dbReference type="EC" id="2.7.7.65" evidence="1"/>
<dbReference type="Gene3D" id="3.30.70.270">
    <property type="match status" value="1"/>
</dbReference>
<dbReference type="InterPro" id="IPR013767">
    <property type="entry name" value="PAS_fold"/>
</dbReference>
<dbReference type="PROSITE" id="PS50887">
    <property type="entry name" value="GGDEF"/>
    <property type="match status" value="1"/>
</dbReference>
<feature type="domain" description="GGDEF" evidence="5">
    <location>
        <begin position="175"/>
        <end position="307"/>
    </location>
</feature>
<dbReference type="GO" id="GO:0006355">
    <property type="term" value="P:regulation of DNA-templated transcription"/>
    <property type="evidence" value="ECO:0007669"/>
    <property type="project" value="InterPro"/>
</dbReference>
<evidence type="ECO:0000256" key="1">
    <source>
        <dbReference type="ARBA" id="ARBA00012528"/>
    </source>
</evidence>
<feature type="domain" description="PAC" evidence="4">
    <location>
        <begin position="92"/>
        <end position="143"/>
    </location>
</feature>
<evidence type="ECO:0000313" key="7">
    <source>
        <dbReference type="Proteomes" id="UP000541470"/>
    </source>
</evidence>
<organism evidence="6 7">
    <name type="scientific">Rhizobium terricola</name>
    <dbReference type="NCBI Taxonomy" id="2728849"/>
    <lineage>
        <taxon>Bacteria</taxon>
        <taxon>Pseudomonadati</taxon>
        <taxon>Pseudomonadota</taxon>
        <taxon>Alphaproteobacteria</taxon>
        <taxon>Hyphomicrobiales</taxon>
        <taxon>Rhizobiaceae</taxon>
        <taxon>Rhizobium/Agrobacterium group</taxon>
        <taxon>Rhizobium</taxon>
    </lineage>
</organism>
<dbReference type="InterPro" id="IPR000014">
    <property type="entry name" value="PAS"/>
</dbReference>
<dbReference type="GO" id="GO:0052621">
    <property type="term" value="F:diguanylate cyclase activity"/>
    <property type="evidence" value="ECO:0007669"/>
    <property type="project" value="UniProtKB-EC"/>
</dbReference>
<dbReference type="SMART" id="SM00091">
    <property type="entry name" value="PAS"/>
    <property type="match status" value="1"/>
</dbReference>
<dbReference type="PANTHER" id="PTHR45138:SF9">
    <property type="entry name" value="DIGUANYLATE CYCLASE DGCM-RELATED"/>
    <property type="match status" value="1"/>
</dbReference>
<dbReference type="CDD" id="cd00130">
    <property type="entry name" value="PAS"/>
    <property type="match status" value="1"/>
</dbReference>
<sequence length="307" mass="33828">MFAAHAVQSCEVQSDDIYRKIFYEVADGIVGIDENGIISLCNPSAEVMFGWQPGELIGRPLDVLLPEEVRPHHHHHIADFQSGAVDARYMGQRLANTIGRRADGSEINLGITILRTQTEAGPIMVAVVRDITEVRRYQSELQRLADTDPLTGLLNRRAFKSKAEHEIAQSLSQEHDVSAILFDIDNFKMINDTFGHDAGDDVIRNFACTVRKVMEGYDLVGRWGGEEFVAVVANTSLGRAAEIAEAVRLDVEEQCLLPADGAPVKVTVSAGVTGLNRKEKSLSPLISRADAALYEAKRHGRNRVMLL</sequence>
<dbReference type="FunFam" id="3.30.70.270:FF:000001">
    <property type="entry name" value="Diguanylate cyclase domain protein"/>
    <property type="match status" value="1"/>
</dbReference>
<dbReference type="InterPro" id="IPR000160">
    <property type="entry name" value="GGDEF_dom"/>
</dbReference>